<dbReference type="RefSeq" id="WP_181473219.1">
    <property type="nucleotide sequence ID" value="NZ_JACEFG010000003.1"/>
</dbReference>
<feature type="region of interest" description="Disordered" evidence="1">
    <location>
        <begin position="1"/>
        <end position="59"/>
    </location>
</feature>
<reference evidence="2 3" key="1">
    <citation type="journal article" date="2004" name="Extremophiles">
        <title>Halobacillus locisalis sp. nov., a halophilic bacterium isolated from a marine solar saltern of the Yellow Sea in Korea.</title>
        <authorList>
            <person name="Yoon J.H."/>
            <person name="Kang K.H."/>
            <person name="Oh T.K."/>
            <person name="Park Y.H."/>
        </authorList>
    </citation>
    <scope>NUCLEOTIDE SEQUENCE [LARGE SCALE GENOMIC DNA]</scope>
    <source>
        <strain evidence="2 3">KCTC 3788</strain>
    </source>
</reference>
<gene>
    <name evidence="2" type="ORF">H0266_14920</name>
</gene>
<evidence type="ECO:0000313" key="2">
    <source>
        <dbReference type="EMBL" id="MBA2176187.1"/>
    </source>
</evidence>
<dbReference type="AlphaFoldDB" id="A0A838CVW0"/>
<accession>A0A838CVW0</accession>
<proteinExistence type="predicted"/>
<organism evidence="2 3">
    <name type="scientific">Halobacillus locisalis</name>
    <dbReference type="NCBI Taxonomy" id="220753"/>
    <lineage>
        <taxon>Bacteria</taxon>
        <taxon>Bacillati</taxon>
        <taxon>Bacillota</taxon>
        <taxon>Bacilli</taxon>
        <taxon>Bacillales</taxon>
        <taxon>Bacillaceae</taxon>
        <taxon>Halobacillus</taxon>
    </lineage>
</organism>
<evidence type="ECO:0000256" key="1">
    <source>
        <dbReference type="SAM" id="MobiDB-lite"/>
    </source>
</evidence>
<name>A0A838CVW0_9BACI</name>
<feature type="compositionally biased region" description="Basic residues" evidence="1">
    <location>
        <begin position="38"/>
        <end position="51"/>
    </location>
</feature>
<keyword evidence="3" id="KW-1185">Reference proteome</keyword>
<feature type="compositionally biased region" description="Basic and acidic residues" evidence="1">
    <location>
        <begin position="8"/>
        <end position="25"/>
    </location>
</feature>
<dbReference type="EMBL" id="JACEFG010000003">
    <property type="protein sequence ID" value="MBA2176187.1"/>
    <property type="molecule type" value="Genomic_DNA"/>
</dbReference>
<protein>
    <submittedName>
        <fullName evidence="2">Uncharacterized protein</fullName>
    </submittedName>
</protein>
<evidence type="ECO:0000313" key="3">
    <source>
        <dbReference type="Proteomes" id="UP000571017"/>
    </source>
</evidence>
<sequence>MAKKTKKHDAEQKNKKGFKPDRNDTEFGQEFGSAVANKQHKEHAKKARKANKTQQKLDR</sequence>
<dbReference type="Proteomes" id="UP000571017">
    <property type="component" value="Unassembled WGS sequence"/>
</dbReference>
<comment type="caution">
    <text evidence="2">The sequence shown here is derived from an EMBL/GenBank/DDBJ whole genome shotgun (WGS) entry which is preliminary data.</text>
</comment>